<evidence type="ECO:0000313" key="2">
    <source>
        <dbReference type="EMBL" id="KIN03358.1"/>
    </source>
</evidence>
<dbReference type="HOGENOM" id="CLU_110797_0_0_1"/>
<dbReference type="InParanoid" id="A0A0C3DMV4"/>
<gene>
    <name evidence="2" type="ORF">OIDMADRAFT_193144</name>
</gene>
<organism evidence="2 3">
    <name type="scientific">Oidiodendron maius (strain Zn)</name>
    <dbReference type="NCBI Taxonomy" id="913774"/>
    <lineage>
        <taxon>Eukaryota</taxon>
        <taxon>Fungi</taxon>
        <taxon>Dikarya</taxon>
        <taxon>Ascomycota</taxon>
        <taxon>Pezizomycotina</taxon>
        <taxon>Leotiomycetes</taxon>
        <taxon>Leotiomycetes incertae sedis</taxon>
        <taxon>Myxotrichaceae</taxon>
        <taxon>Oidiodendron</taxon>
    </lineage>
</organism>
<feature type="compositionally biased region" description="Basic and acidic residues" evidence="1">
    <location>
        <begin position="132"/>
        <end position="144"/>
    </location>
</feature>
<feature type="region of interest" description="Disordered" evidence="1">
    <location>
        <begin position="51"/>
        <end position="176"/>
    </location>
</feature>
<reference evidence="3" key="2">
    <citation type="submission" date="2015-01" db="EMBL/GenBank/DDBJ databases">
        <title>Evolutionary Origins and Diversification of the Mycorrhizal Mutualists.</title>
        <authorList>
            <consortium name="DOE Joint Genome Institute"/>
            <consortium name="Mycorrhizal Genomics Consortium"/>
            <person name="Kohler A."/>
            <person name="Kuo A."/>
            <person name="Nagy L.G."/>
            <person name="Floudas D."/>
            <person name="Copeland A."/>
            <person name="Barry K.W."/>
            <person name="Cichocki N."/>
            <person name="Veneault-Fourrey C."/>
            <person name="LaButti K."/>
            <person name="Lindquist E.A."/>
            <person name="Lipzen A."/>
            <person name="Lundell T."/>
            <person name="Morin E."/>
            <person name="Murat C."/>
            <person name="Riley R."/>
            <person name="Ohm R."/>
            <person name="Sun H."/>
            <person name="Tunlid A."/>
            <person name="Henrissat B."/>
            <person name="Grigoriev I.V."/>
            <person name="Hibbett D.S."/>
            <person name="Martin F."/>
        </authorList>
    </citation>
    <scope>NUCLEOTIDE SEQUENCE [LARGE SCALE GENOMIC DNA]</scope>
    <source>
        <strain evidence="3">Zn</strain>
    </source>
</reference>
<dbReference type="EMBL" id="KN832873">
    <property type="protein sequence ID" value="KIN03358.1"/>
    <property type="molecule type" value="Genomic_DNA"/>
</dbReference>
<name>A0A0C3DMV4_OIDMZ</name>
<dbReference type="AlphaFoldDB" id="A0A0C3DMV4"/>
<feature type="compositionally biased region" description="Basic and acidic residues" evidence="1">
    <location>
        <begin position="160"/>
        <end position="176"/>
    </location>
</feature>
<dbReference type="Proteomes" id="UP000054321">
    <property type="component" value="Unassembled WGS sequence"/>
</dbReference>
<accession>A0A0C3DMV4</accession>
<proteinExistence type="predicted"/>
<dbReference type="OrthoDB" id="3260716at2759"/>
<feature type="region of interest" description="Disordered" evidence="1">
    <location>
        <begin position="1"/>
        <end position="39"/>
    </location>
</feature>
<sequence length="176" mass="18476">MSIPESHQKLANQGEFHARVPPSQPLTTKGHAPGVKLGNDAVPEFSAQILPAGSAPSDRTFQPPAVVAQTENPDLEEELRTSAEESLPGITSKDANKGIGQPISGQTDSETRGRGASDRSGLEGVGANPNDPVRERALDIDVQKGTRGKSGVNRENILGAEERLPESAETVAAERA</sequence>
<keyword evidence="3" id="KW-1185">Reference proteome</keyword>
<feature type="compositionally biased region" description="Basic and acidic residues" evidence="1">
    <location>
        <begin position="109"/>
        <end position="121"/>
    </location>
</feature>
<reference evidence="2 3" key="1">
    <citation type="submission" date="2014-04" db="EMBL/GenBank/DDBJ databases">
        <authorList>
            <consortium name="DOE Joint Genome Institute"/>
            <person name="Kuo A."/>
            <person name="Martino E."/>
            <person name="Perotto S."/>
            <person name="Kohler A."/>
            <person name="Nagy L.G."/>
            <person name="Floudas D."/>
            <person name="Copeland A."/>
            <person name="Barry K.W."/>
            <person name="Cichocki N."/>
            <person name="Veneault-Fourrey C."/>
            <person name="LaButti K."/>
            <person name="Lindquist E.A."/>
            <person name="Lipzen A."/>
            <person name="Lundell T."/>
            <person name="Morin E."/>
            <person name="Murat C."/>
            <person name="Sun H."/>
            <person name="Tunlid A."/>
            <person name="Henrissat B."/>
            <person name="Grigoriev I.V."/>
            <person name="Hibbett D.S."/>
            <person name="Martin F."/>
            <person name="Nordberg H.P."/>
            <person name="Cantor M.N."/>
            <person name="Hua S.X."/>
        </authorList>
    </citation>
    <scope>NUCLEOTIDE SEQUENCE [LARGE SCALE GENOMIC DNA]</scope>
    <source>
        <strain evidence="2 3">Zn</strain>
    </source>
</reference>
<protein>
    <submittedName>
        <fullName evidence="2">Uncharacterized protein</fullName>
    </submittedName>
</protein>
<evidence type="ECO:0000313" key="3">
    <source>
        <dbReference type="Proteomes" id="UP000054321"/>
    </source>
</evidence>
<evidence type="ECO:0000256" key="1">
    <source>
        <dbReference type="SAM" id="MobiDB-lite"/>
    </source>
</evidence>